<gene>
    <name evidence="2" type="ORF">H4O24_20185</name>
</gene>
<evidence type="ECO:0000313" key="2">
    <source>
        <dbReference type="EMBL" id="QNE07827.1"/>
    </source>
</evidence>
<accession>A0A7G6W1G2</accession>
<evidence type="ECO:0000313" key="3">
    <source>
        <dbReference type="Proteomes" id="UP000515297"/>
    </source>
</evidence>
<dbReference type="InterPro" id="IPR049809">
    <property type="entry name" value="YehF/YfeS-like_WGR"/>
</dbReference>
<dbReference type="SUPFAM" id="SSF142921">
    <property type="entry name" value="WGR domain-like"/>
    <property type="match status" value="1"/>
</dbReference>
<dbReference type="Pfam" id="PF05406">
    <property type="entry name" value="WGR"/>
    <property type="match status" value="1"/>
</dbReference>
<reference evidence="2 3" key="1">
    <citation type="submission" date="2020-08" db="EMBL/GenBank/DDBJ databases">
        <authorList>
            <person name="Liu G."/>
            <person name="Sun C."/>
        </authorList>
    </citation>
    <scope>NUCLEOTIDE SEQUENCE [LARGE SCALE GENOMIC DNA]</scope>
    <source>
        <strain evidence="2 3">OT19</strain>
        <plasmid evidence="2 3">plas2</plasmid>
    </source>
</reference>
<protein>
    <submittedName>
        <fullName evidence="2">WGR domain-containing protein</fullName>
    </submittedName>
</protein>
<geneLocation type="plasmid" evidence="2 3">
    <name>plas2</name>
</geneLocation>
<sequence>MAAHGELRERWRATDLARNIARDYELLVTTDLFGWTLVERQWRRIGTAGQHTRTSFANAQDAARLIAAIRQRRASAHRRIGAEYTRIQL</sequence>
<keyword evidence="2" id="KW-0614">Plasmid</keyword>
<dbReference type="CDD" id="cd07996">
    <property type="entry name" value="WGR_MMR_like"/>
    <property type="match status" value="1"/>
</dbReference>
<feature type="domain" description="WGR" evidence="1">
    <location>
        <begin position="13"/>
        <end position="67"/>
    </location>
</feature>
<dbReference type="InterPro" id="IPR008893">
    <property type="entry name" value="WGR_domain"/>
</dbReference>
<dbReference type="Proteomes" id="UP000515297">
    <property type="component" value="Plasmid plas2"/>
</dbReference>
<dbReference type="InterPro" id="IPR036930">
    <property type="entry name" value="WGR_dom_sf"/>
</dbReference>
<name>A0A7G6W1G2_9SPHN</name>
<dbReference type="AlphaFoldDB" id="A0A7G6W1G2"/>
<proteinExistence type="predicted"/>
<evidence type="ECO:0000259" key="1">
    <source>
        <dbReference type="Pfam" id="PF05406"/>
    </source>
</evidence>
<dbReference type="EMBL" id="CP060054">
    <property type="protein sequence ID" value="QNE07827.1"/>
    <property type="molecule type" value="Genomic_DNA"/>
</dbReference>
<organism evidence="2 3">
    <name type="scientific">Croceicoccus marinus</name>
    <dbReference type="NCBI Taxonomy" id="450378"/>
    <lineage>
        <taxon>Bacteria</taxon>
        <taxon>Pseudomonadati</taxon>
        <taxon>Pseudomonadota</taxon>
        <taxon>Alphaproteobacteria</taxon>
        <taxon>Sphingomonadales</taxon>
        <taxon>Erythrobacteraceae</taxon>
        <taxon>Croceicoccus</taxon>
    </lineage>
</organism>